<evidence type="ECO:0000256" key="1">
    <source>
        <dbReference type="ARBA" id="ARBA00008467"/>
    </source>
</evidence>
<dbReference type="InterPro" id="IPR020841">
    <property type="entry name" value="PKS_Beta-ketoAc_synthase_dom"/>
</dbReference>
<dbReference type="InterPro" id="IPR014030">
    <property type="entry name" value="Ketoacyl_synth_N"/>
</dbReference>
<keyword evidence="6" id="KW-1185">Reference proteome</keyword>
<gene>
    <name evidence="5" type="ORF">ACFSUC_04050</name>
</gene>
<dbReference type="Gene3D" id="3.40.47.10">
    <property type="match status" value="1"/>
</dbReference>
<evidence type="ECO:0000313" key="6">
    <source>
        <dbReference type="Proteomes" id="UP001597497"/>
    </source>
</evidence>
<dbReference type="PANTHER" id="PTHR11712:SF336">
    <property type="entry name" value="3-OXOACYL-[ACYL-CARRIER-PROTEIN] SYNTHASE, MITOCHONDRIAL"/>
    <property type="match status" value="1"/>
</dbReference>
<comment type="similarity">
    <text evidence="1 3">Belongs to the thiolase-like superfamily. Beta-ketoacyl-ACP synthases family.</text>
</comment>
<evidence type="ECO:0000259" key="4">
    <source>
        <dbReference type="PROSITE" id="PS52004"/>
    </source>
</evidence>
<reference evidence="6" key="1">
    <citation type="journal article" date="2019" name="Int. J. Syst. Evol. Microbiol.">
        <title>The Global Catalogue of Microorganisms (GCM) 10K type strain sequencing project: providing services to taxonomists for standard genome sequencing and annotation.</title>
        <authorList>
            <consortium name="The Broad Institute Genomics Platform"/>
            <consortium name="The Broad Institute Genome Sequencing Center for Infectious Disease"/>
            <person name="Wu L."/>
            <person name="Ma J."/>
        </authorList>
    </citation>
    <scope>NUCLEOTIDE SEQUENCE [LARGE SCALE GENOMIC DNA]</scope>
    <source>
        <strain evidence="6">KCTC 33676</strain>
    </source>
</reference>
<name>A0ABW5R9H4_9BACL</name>
<dbReference type="RefSeq" id="WP_379928209.1">
    <property type="nucleotide sequence ID" value="NZ_JBHUMM010000006.1"/>
</dbReference>
<dbReference type="SMART" id="SM00825">
    <property type="entry name" value="PKS_KS"/>
    <property type="match status" value="1"/>
</dbReference>
<sequence>MSNRVVVTGYGVITPFGPGTARFAETLYQGKHAFKDITSIDTTNSYAKRGGETDMQPRTYRDFAAYCTDAALEMAGLDRERHASLLRGAVVAVGNLGDGAELEAFYREQTQPEQQSQAELARDGQEGGRLAVLERNPFSHADDIGERIGSQMPKVSFTNACIASANAIGYAYDQLKKGRASCALAGGLNVLHPLVFYNFDSSRAMADDVVRPFSQGRTGLLIGDGAAMLVLETMESALKRGARPIAELVGWGISSDGHHVTQPDPTGNGLARSMRMALNRAGISPEEVDYINAHGTGTPLNDRGETKAMKQVFGSHMADIPVSSTKSMTGHMLEATGAVEAVISLEALQRNLIPPTANYLGAEEGLDLDYVVEGARSKELHTVMSNSSAFGGNNCTLIFRKLREG</sequence>
<organism evidence="5 6">
    <name type="scientific">Marinicrinis sediminis</name>
    <dbReference type="NCBI Taxonomy" id="1652465"/>
    <lineage>
        <taxon>Bacteria</taxon>
        <taxon>Bacillati</taxon>
        <taxon>Bacillota</taxon>
        <taxon>Bacilli</taxon>
        <taxon>Bacillales</taxon>
        <taxon>Paenibacillaceae</taxon>
    </lineage>
</organism>
<protein>
    <submittedName>
        <fullName evidence="5">Beta-ketoacyl-[acyl-carrier-protein] synthase family protein</fullName>
    </submittedName>
</protein>
<dbReference type="CDD" id="cd00834">
    <property type="entry name" value="KAS_I_II"/>
    <property type="match status" value="1"/>
</dbReference>
<dbReference type="PANTHER" id="PTHR11712">
    <property type="entry name" value="POLYKETIDE SYNTHASE-RELATED"/>
    <property type="match status" value="1"/>
</dbReference>
<evidence type="ECO:0000313" key="5">
    <source>
        <dbReference type="EMBL" id="MFD2670782.1"/>
    </source>
</evidence>
<dbReference type="Pfam" id="PF02801">
    <property type="entry name" value="Ketoacyl-synt_C"/>
    <property type="match status" value="1"/>
</dbReference>
<dbReference type="InterPro" id="IPR014031">
    <property type="entry name" value="Ketoacyl_synth_C"/>
</dbReference>
<feature type="domain" description="Ketosynthase family 3 (KS3)" evidence="4">
    <location>
        <begin position="2"/>
        <end position="401"/>
    </location>
</feature>
<evidence type="ECO:0000256" key="3">
    <source>
        <dbReference type="RuleBase" id="RU003694"/>
    </source>
</evidence>
<dbReference type="InterPro" id="IPR016039">
    <property type="entry name" value="Thiolase-like"/>
</dbReference>
<proteinExistence type="inferred from homology"/>
<comment type="caution">
    <text evidence="5">The sequence shown here is derived from an EMBL/GenBank/DDBJ whole genome shotgun (WGS) entry which is preliminary data.</text>
</comment>
<accession>A0ABW5R9H4</accession>
<keyword evidence="2 3" id="KW-0808">Transferase</keyword>
<dbReference type="Pfam" id="PF00109">
    <property type="entry name" value="ketoacyl-synt"/>
    <property type="match status" value="1"/>
</dbReference>
<evidence type="ECO:0000256" key="2">
    <source>
        <dbReference type="ARBA" id="ARBA00022679"/>
    </source>
</evidence>
<dbReference type="SUPFAM" id="SSF53901">
    <property type="entry name" value="Thiolase-like"/>
    <property type="match status" value="2"/>
</dbReference>
<dbReference type="PROSITE" id="PS52004">
    <property type="entry name" value="KS3_2"/>
    <property type="match status" value="1"/>
</dbReference>
<dbReference type="Proteomes" id="UP001597497">
    <property type="component" value="Unassembled WGS sequence"/>
</dbReference>
<dbReference type="InterPro" id="IPR000794">
    <property type="entry name" value="Beta-ketoacyl_synthase"/>
</dbReference>
<dbReference type="EMBL" id="JBHUMM010000006">
    <property type="protein sequence ID" value="MFD2670782.1"/>
    <property type="molecule type" value="Genomic_DNA"/>
</dbReference>